<evidence type="ECO:0000313" key="1">
    <source>
        <dbReference type="EMBL" id="KIN95761.1"/>
    </source>
</evidence>
<protein>
    <submittedName>
        <fullName evidence="1">Uncharacterized protein</fullName>
    </submittedName>
</protein>
<reference evidence="1 2" key="1">
    <citation type="submission" date="2014-04" db="EMBL/GenBank/DDBJ databases">
        <authorList>
            <consortium name="DOE Joint Genome Institute"/>
            <person name="Kuo A."/>
            <person name="Kohler A."/>
            <person name="Costa M.D."/>
            <person name="Nagy L.G."/>
            <person name="Floudas D."/>
            <person name="Copeland A."/>
            <person name="Barry K.W."/>
            <person name="Cichocki N."/>
            <person name="Veneault-Fourrey C."/>
            <person name="LaButti K."/>
            <person name="Lindquist E.A."/>
            <person name="Lipzen A."/>
            <person name="Lundell T."/>
            <person name="Morin E."/>
            <person name="Murat C."/>
            <person name="Sun H."/>
            <person name="Tunlid A."/>
            <person name="Henrissat B."/>
            <person name="Grigoriev I.V."/>
            <person name="Hibbett D.S."/>
            <person name="Martin F."/>
            <person name="Nordberg H.P."/>
            <person name="Cantor M.N."/>
            <person name="Hua S.X."/>
        </authorList>
    </citation>
    <scope>NUCLEOTIDE SEQUENCE [LARGE SCALE GENOMIC DNA]</scope>
    <source>
        <strain evidence="1 2">Marx 270</strain>
    </source>
</reference>
<dbReference type="EMBL" id="KN832061">
    <property type="protein sequence ID" value="KIN95761.1"/>
    <property type="molecule type" value="Genomic_DNA"/>
</dbReference>
<organism evidence="1 2">
    <name type="scientific">Pisolithus tinctorius Marx 270</name>
    <dbReference type="NCBI Taxonomy" id="870435"/>
    <lineage>
        <taxon>Eukaryota</taxon>
        <taxon>Fungi</taxon>
        <taxon>Dikarya</taxon>
        <taxon>Basidiomycota</taxon>
        <taxon>Agaricomycotina</taxon>
        <taxon>Agaricomycetes</taxon>
        <taxon>Agaricomycetidae</taxon>
        <taxon>Boletales</taxon>
        <taxon>Sclerodermatineae</taxon>
        <taxon>Pisolithaceae</taxon>
        <taxon>Pisolithus</taxon>
    </lineage>
</organism>
<gene>
    <name evidence="1" type="ORF">M404DRAFT_33902</name>
</gene>
<dbReference type="OrthoDB" id="2640969at2759"/>
<dbReference type="AlphaFoldDB" id="A0A0C3JDN0"/>
<reference evidence="2" key="2">
    <citation type="submission" date="2015-01" db="EMBL/GenBank/DDBJ databases">
        <title>Evolutionary Origins and Diversification of the Mycorrhizal Mutualists.</title>
        <authorList>
            <consortium name="DOE Joint Genome Institute"/>
            <consortium name="Mycorrhizal Genomics Consortium"/>
            <person name="Kohler A."/>
            <person name="Kuo A."/>
            <person name="Nagy L.G."/>
            <person name="Floudas D."/>
            <person name="Copeland A."/>
            <person name="Barry K.W."/>
            <person name="Cichocki N."/>
            <person name="Veneault-Fourrey C."/>
            <person name="LaButti K."/>
            <person name="Lindquist E.A."/>
            <person name="Lipzen A."/>
            <person name="Lundell T."/>
            <person name="Morin E."/>
            <person name="Murat C."/>
            <person name="Riley R."/>
            <person name="Ohm R."/>
            <person name="Sun H."/>
            <person name="Tunlid A."/>
            <person name="Henrissat B."/>
            <person name="Grigoriev I.V."/>
            <person name="Hibbett D.S."/>
            <person name="Martin F."/>
        </authorList>
    </citation>
    <scope>NUCLEOTIDE SEQUENCE [LARGE SCALE GENOMIC DNA]</scope>
    <source>
        <strain evidence="2">Marx 270</strain>
    </source>
</reference>
<sequence length="212" mass="23846">MSPGKLWTKQPRHRTRLSLGLVREVRSAGSQGVTRTRLTHTVYNQKTLVVKAAEAQNDQAERIGKVMPEVLANMQALHSWEDCEEAVLDGVLDGTHILEISNAGRELSDLIRDMYSDFEAGSEKCTKRVDHRTRRDRIIRHSQAFDLQMPALTRSYLEWNHAQASTPARGHFAERAEAEDLGNGSSAGTWRVHVVDCHIHDSRTQSQSSPDP</sequence>
<dbReference type="InParanoid" id="A0A0C3JDN0"/>
<name>A0A0C3JDN0_PISTI</name>
<dbReference type="Proteomes" id="UP000054217">
    <property type="component" value="Unassembled WGS sequence"/>
</dbReference>
<keyword evidence="2" id="KW-1185">Reference proteome</keyword>
<accession>A0A0C3JDN0</accession>
<proteinExistence type="predicted"/>
<evidence type="ECO:0000313" key="2">
    <source>
        <dbReference type="Proteomes" id="UP000054217"/>
    </source>
</evidence>
<dbReference type="HOGENOM" id="CLU_1355129_0_0_1"/>